<dbReference type="UniPathway" id="UPA00989"/>
<dbReference type="InterPro" id="IPR055361">
    <property type="entry name" value="tRNA_methyltr_TrmB_bact"/>
</dbReference>
<proteinExistence type="inferred from homology"/>
<keyword evidence="9" id="KW-1185">Reference proteome</keyword>
<evidence type="ECO:0000256" key="2">
    <source>
        <dbReference type="ARBA" id="ARBA00003015"/>
    </source>
</evidence>
<reference evidence="8 9" key="1">
    <citation type="journal article" date="2009" name="Stand. Genomic Sci.">
        <title>Complete genome sequence of Thermanaerovibrio acidaminovorans type strain (Su883).</title>
        <authorList>
            <person name="Chovatia M."/>
            <person name="Sikorski J."/>
            <person name="Schroder M."/>
            <person name="Lapidus A."/>
            <person name="Nolan M."/>
            <person name="Tice H."/>
            <person name="Glavina Del Rio T."/>
            <person name="Copeland A."/>
            <person name="Cheng J.F."/>
            <person name="Lucas S."/>
            <person name="Chen F."/>
            <person name="Bruce D."/>
            <person name="Goodwin L."/>
            <person name="Pitluck S."/>
            <person name="Ivanova N."/>
            <person name="Mavromatis K."/>
            <person name="Ovchinnikova G."/>
            <person name="Pati A."/>
            <person name="Chen A."/>
            <person name="Palaniappan K."/>
            <person name="Land M."/>
            <person name="Hauser L."/>
            <person name="Chang Y.J."/>
            <person name="Jeffries C.D."/>
            <person name="Chain P."/>
            <person name="Saunders E."/>
            <person name="Detter J.C."/>
            <person name="Brettin T."/>
            <person name="Rohde M."/>
            <person name="Goker M."/>
            <person name="Spring S."/>
            <person name="Bristow J."/>
            <person name="Markowitz V."/>
            <person name="Hugenholtz P."/>
            <person name="Kyrpides N.C."/>
            <person name="Klenk H.P."/>
            <person name="Eisen J.A."/>
        </authorList>
    </citation>
    <scope>NUCLEOTIDE SEQUENCE [LARGE SCALE GENOMIC DNA]</scope>
    <source>
        <strain evidence="9">ATCC 49978 / DSM 6589 / Su883</strain>
    </source>
</reference>
<dbReference type="PANTHER" id="PTHR23417">
    <property type="entry name" value="3-DEOXY-D-MANNO-OCTULOSONIC-ACID TRANSFERASE/TRNA GUANINE-N 7 - -METHYLTRANSFERASE"/>
    <property type="match status" value="1"/>
</dbReference>
<dbReference type="NCBIfam" id="TIGR00091">
    <property type="entry name" value="tRNA (guanosine(46)-N7)-methyltransferase TrmB"/>
    <property type="match status" value="1"/>
</dbReference>
<sequence>MSWALDKVIVSGSTARLPLDLSFDGWDGRVFLEIGFGDGGYLAHLASANPTVAVVGMEVCQWCVTKAARRVLSMGLRNVKILRGDARYLMRMCLARGSLDRVILNFPCPWPKKRHAERRVTSPQFVRLLSGYLRPMGVFCLATDVDWYAESAVEFFSAEPGFQVIERTVNPEREYLTKYERKWKREGRDTFSVQVRYVGGAPSAPEEELKIYPEEDLFMEVGFGRELEGSIRSLRDRKGGTEGHMFVFRDVFAGEDGCFLVSAITVDQGFEQHFYVRIYPKGGGYGVKLDPVGHPYRTPAVRMALKEAMGALKVG</sequence>
<organism evidence="8 9">
    <name type="scientific">Thermanaerovibrio acidaminovorans (strain ATCC 49978 / DSM 6589 / Su883)</name>
    <name type="common">Selenomonas acidaminovorans</name>
    <dbReference type="NCBI Taxonomy" id="525903"/>
    <lineage>
        <taxon>Bacteria</taxon>
        <taxon>Thermotogati</taxon>
        <taxon>Synergistota</taxon>
        <taxon>Synergistia</taxon>
        <taxon>Synergistales</taxon>
        <taxon>Synergistaceae</taxon>
        <taxon>Thermanaerovibrio</taxon>
    </lineage>
</organism>
<dbReference type="OrthoDB" id="9802090at2"/>
<comment type="pathway">
    <text evidence="7">tRNA modification; N(7)-methylguanine-tRNA biosynthesis.</text>
</comment>
<dbReference type="HOGENOM" id="CLU_077150_0_0_0"/>
<evidence type="ECO:0000256" key="5">
    <source>
        <dbReference type="ARBA" id="ARBA00022691"/>
    </source>
</evidence>
<feature type="binding site" evidence="7">
    <location>
        <position position="33"/>
    </location>
    <ligand>
        <name>S-adenosyl-L-methionine</name>
        <dbReference type="ChEBI" id="CHEBI:59789"/>
    </ligand>
</feature>
<evidence type="ECO:0000256" key="1">
    <source>
        <dbReference type="ARBA" id="ARBA00000142"/>
    </source>
</evidence>
<dbReference type="PROSITE" id="PS51625">
    <property type="entry name" value="SAM_MT_TRMB"/>
    <property type="match status" value="1"/>
</dbReference>
<dbReference type="GO" id="GO:0043527">
    <property type="term" value="C:tRNA methyltransferase complex"/>
    <property type="evidence" value="ECO:0007669"/>
    <property type="project" value="TreeGrafter"/>
</dbReference>
<dbReference type="CDD" id="cd02440">
    <property type="entry name" value="AdoMet_MTases"/>
    <property type="match status" value="1"/>
</dbReference>
<dbReference type="EnsemblBacteria" id="ACZ19341">
    <property type="protein sequence ID" value="ACZ19341"/>
    <property type="gene ID" value="Taci_1109"/>
</dbReference>
<dbReference type="InterPro" id="IPR003358">
    <property type="entry name" value="tRNA_(Gua-N-7)_MeTrfase_Trmb"/>
</dbReference>
<keyword evidence="4 7" id="KW-0808">Transferase</keyword>
<comment type="similarity">
    <text evidence="7">Belongs to the class I-like SAM-binding methyltransferase superfamily. TrmB family.</text>
</comment>
<keyword evidence="6 7" id="KW-0819">tRNA processing</keyword>
<dbReference type="KEGG" id="tai:Taci_1109"/>
<dbReference type="HAMAP" id="MF_01057">
    <property type="entry name" value="tRNA_methyltr_TrmB"/>
    <property type="match status" value="1"/>
</dbReference>
<evidence type="ECO:0000256" key="6">
    <source>
        <dbReference type="ARBA" id="ARBA00022694"/>
    </source>
</evidence>
<dbReference type="eggNOG" id="COG0220">
    <property type="taxonomic scope" value="Bacteria"/>
</dbReference>
<comment type="function">
    <text evidence="2 7">Catalyzes the formation of N(7)-methylguanine at position 46 (m7G46) in tRNA.</text>
</comment>
<dbReference type="Pfam" id="PF02390">
    <property type="entry name" value="Methyltransf_4"/>
    <property type="match status" value="1"/>
</dbReference>
<dbReference type="Proteomes" id="UP000002030">
    <property type="component" value="Chromosome"/>
</dbReference>
<dbReference type="PATRIC" id="fig|525903.6.peg.1108"/>
<dbReference type="Gene3D" id="3.40.50.150">
    <property type="entry name" value="Vaccinia Virus protein VP39"/>
    <property type="match status" value="1"/>
</dbReference>
<protein>
    <recommendedName>
        <fullName evidence="7">tRNA (guanine-N(7)-)-methyltransferase</fullName>
        <ecNumber evidence="7">2.1.1.33</ecNumber>
    </recommendedName>
    <alternativeName>
        <fullName evidence="7">tRNA (guanine(46)-N(7))-methyltransferase</fullName>
    </alternativeName>
    <alternativeName>
        <fullName evidence="7">tRNA(m7G46)-methyltransferase</fullName>
    </alternativeName>
</protein>
<evidence type="ECO:0000256" key="7">
    <source>
        <dbReference type="HAMAP-Rule" id="MF_01057"/>
    </source>
</evidence>
<dbReference type="RefSeq" id="WP_012869856.1">
    <property type="nucleotide sequence ID" value="NC_013522.1"/>
</dbReference>
<accession>D1B5Q0</accession>
<evidence type="ECO:0000313" key="9">
    <source>
        <dbReference type="Proteomes" id="UP000002030"/>
    </source>
</evidence>
<feature type="binding site" evidence="7">
    <location>
        <position position="58"/>
    </location>
    <ligand>
        <name>S-adenosyl-L-methionine</name>
        <dbReference type="ChEBI" id="CHEBI:59789"/>
    </ligand>
</feature>
<feature type="binding site" evidence="7">
    <location>
        <begin position="177"/>
        <end position="180"/>
    </location>
    <ligand>
        <name>substrate</name>
    </ligand>
</feature>
<comment type="catalytic activity">
    <reaction evidence="1 7">
        <text>guanosine(46) in tRNA + S-adenosyl-L-methionine = N(7)-methylguanosine(46) in tRNA + S-adenosyl-L-homocysteine</text>
        <dbReference type="Rhea" id="RHEA:42708"/>
        <dbReference type="Rhea" id="RHEA-COMP:10188"/>
        <dbReference type="Rhea" id="RHEA-COMP:10189"/>
        <dbReference type="ChEBI" id="CHEBI:57856"/>
        <dbReference type="ChEBI" id="CHEBI:59789"/>
        <dbReference type="ChEBI" id="CHEBI:74269"/>
        <dbReference type="ChEBI" id="CHEBI:74480"/>
        <dbReference type="EC" id="2.1.1.33"/>
    </reaction>
</comment>
<gene>
    <name evidence="7" type="primary">trmB</name>
    <name evidence="8" type="ordered locus">Taci_1109</name>
</gene>
<dbReference type="AlphaFoldDB" id="D1B5Q0"/>
<evidence type="ECO:0000256" key="3">
    <source>
        <dbReference type="ARBA" id="ARBA00022603"/>
    </source>
</evidence>
<name>D1B5Q0_THEAS</name>
<comment type="caution">
    <text evidence="7">Lacks conserved residue(s) required for the propagation of feature annotation.</text>
</comment>
<feature type="binding site" evidence="7">
    <location>
        <position position="85"/>
    </location>
    <ligand>
        <name>S-adenosyl-L-methionine</name>
        <dbReference type="ChEBI" id="CHEBI:59789"/>
    </ligand>
</feature>
<keyword evidence="5 7" id="KW-0949">S-adenosyl-L-methionine</keyword>
<evidence type="ECO:0000256" key="4">
    <source>
        <dbReference type="ARBA" id="ARBA00022679"/>
    </source>
</evidence>
<dbReference type="EC" id="2.1.1.33" evidence="7"/>
<feature type="binding site" evidence="7">
    <location>
        <position position="112"/>
    </location>
    <ligand>
        <name>substrate</name>
    </ligand>
</feature>
<feature type="binding site" evidence="7">
    <location>
        <position position="144"/>
    </location>
    <ligand>
        <name>substrate</name>
    </ligand>
</feature>
<dbReference type="GO" id="GO:0008176">
    <property type="term" value="F:tRNA (guanine(46)-N7)-methyltransferase activity"/>
    <property type="evidence" value="ECO:0007669"/>
    <property type="project" value="UniProtKB-UniRule"/>
</dbReference>
<dbReference type="InterPro" id="IPR029063">
    <property type="entry name" value="SAM-dependent_MTases_sf"/>
</dbReference>
<evidence type="ECO:0000313" key="8">
    <source>
        <dbReference type="EMBL" id="ACZ19341.1"/>
    </source>
</evidence>
<dbReference type="PANTHER" id="PTHR23417:SF14">
    <property type="entry name" value="PENTACOTRIPEPTIDE-REPEAT REGION OF PRORP DOMAIN-CONTAINING PROTEIN"/>
    <property type="match status" value="1"/>
</dbReference>
<dbReference type="EMBL" id="CP001818">
    <property type="protein sequence ID" value="ACZ19341.1"/>
    <property type="molecule type" value="Genomic_DNA"/>
</dbReference>
<dbReference type="STRING" id="525903.Taci_1109"/>
<keyword evidence="3 7" id="KW-0489">Methyltransferase</keyword>
<dbReference type="SUPFAM" id="SSF53335">
    <property type="entry name" value="S-adenosyl-L-methionine-dependent methyltransferases"/>
    <property type="match status" value="1"/>
</dbReference>